<dbReference type="EMBL" id="OX596101">
    <property type="protein sequence ID" value="CAI9697619.1"/>
    <property type="molecule type" value="Genomic_DNA"/>
</dbReference>
<evidence type="ECO:0000313" key="2">
    <source>
        <dbReference type="Proteomes" id="UP001162501"/>
    </source>
</evidence>
<name>A0ACB0EBD4_RANTA</name>
<protein>
    <submittedName>
        <fullName evidence="1">Uncharacterized protein</fullName>
    </submittedName>
</protein>
<dbReference type="Proteomes" id="UP001162501">
    <property type="component" value="Chromosome 17"/>
</dbReference>
<organism evidence="1 2">
    <name type="scientific">Rangifer tarandus platyrhynchus</name>
    <name type="common">Svalbard reindeer</name>
    <dbReference type="NCBI Taxonomy" id="3082113"/>
    <lineage>
        <taxon>Eukaryota</taxon>
        <taxon>Metazoa</taxon>
        <taxon>Chordata</taxon>
        <taxon>Craniata</taxon>
        <taxon>Vertebrata</taxon>
        <taxon>Euteleostomi</taxon>
        <taxon>Mammalia</taxon>
        <taxon>Eutheria</taxon>
        <taxon>Laurasiatheria</taxon>
        <taxon>Artiodactyla</taxon>
        <taxon>Ruminantia</taxon>
        <taxon>Pecora</taxon>
        <taxon>Cervidae</taxon>
        <taxon>Odocoileinae</taxon>
        <taxon>Rangifer</taxon>
    </lineage>
</organism>
<sequence>MLHTQEQAARGGDGSRGPEPLMGFSERKHGIQVAAFSLLGKRAGAAVLGGARGRKLACGFPGVVPFDPLRILLHLQSIDYTVSTLY</sequence>
<reference evidence="1" key="1">
    <citation type="submission" date="2023-05" db="EMBL/GenBank/DDBJ databases">
        <authorList>
            <consortium name="ELIXIR-Norway"/>
        </authorList>
    </citation>
    <scope>NUCLEOTIDE SEQUENCE</scope>
</reference>
<proteinExistence type="predicted"/>
<evidence type="ECO:0000313" key="1">
    <source>
        <dbReference type="EMBL" id="CAI9697619.1"/>
    </source>
</evidence>
<gene>
    <name evidence="1" type="ORF">MRATA1EN3_LOCUS8832</name>
</gene>
<accession>A0ACB0EBD4</accession>